<protein>
    <submittedName>
        <fullName evidence="1">Uncharacterized protein</fullName>
    </submittedName>
</protein>
<feature type="non-terminal residue" evidence="1">
    <location>
        <position position="1"/>
    </location>
</feature>
<accession>A0ACC2TPK7</accession>
<evidence type="ECO:0000313" key="2">
    <source>
        <dbReference type="Proteomes" id="UP001165960"/>
    </source>
</evidence>
<gene>
    <name evidence="1" type="ORF">DSO57_1025146</name>
</gene>
<keyword evidence="2" id="KW-1185">Reference proteome</keyword>
<dbReference type="EMBL" id="QTSX02002269">
    <property type="protein sequence ID" value="KAJ9076537.1"/>
    <property type="molecule type" value="Genomic_DNA"/>
</dbReference>
<name>A0ACC2TPK7_9FUNG</name>
<proteinExistence type="predicted"/>
<evidence type="ECO:0000313" key="1">
    <source>
        <dbReference type="EMBL" id="KAJ9076537.1"/>
    </source>
</evidence>
<dbReference type="Proteomes" id="UP001165960">
    <property type="component" value="Unassembled WGS sequence"/>
</dbReference>
<reference evidence="1" key="1">
    <citation type="submission" date="2022-04" db="EMBL/GenBank/DDBJ databases">
        <title>Genome of the entomopathogenic fungus Entomophthora muscae.</title>
        <authorList>
            <person name="Elya C."/>
            <person name="Lovett B.R."/>
            <person name="Lee E."/>
            <person name="Macias A.M."/>
            <person name="Hajek A.E."/>
            <person name="De Bivort B.L."/>
            <person name="Kasson M.T."/>
            <person name="De Fine Licht H.H."/>
            <person name="Stajich J.E."/>
        </authorList>
    </citation>
    <scope>NUCLEOTIDE SEQUENCE</scope>
    <source>
        <strain evidence="1">Berkeley</strain>
    </source>
</reference>
<comment type="caution">
    <text evidence="1">The sequence shown here is derived from an EMBL/GenBank/DDBJ whole genome shotgun (WGS) entry which is preliminary data.</text>
</comment>
<organism evidence="1 2">
    <name type="scientific">Entomophthora muscae</name>
    <dbReference type="NCBI Taxonomy" id="34485"/>
    <lineage>
        <taxon>Eukaryota</taxon>
        <taxon>Fungi</taxon>
        <taxon>Fungi incertae sedis</taxon>
        <taxon>Zoopagomycota</taxon>
        <taxon>Entomophthoromycotina</taxon>
        <taxon>Entomophthoromycetes</taxon>
        <taxon>Entomophthorales</taxon>
        <taxon>Entomophthoraceae</taxon>
        <taxon>Entomophthora</taxon>
    </lineage>
</organism>
<sequence>LWTCISSSAYLAGENLSQILHLLDNLPGKANGLFSTGENLVCSITCDNMEFKLPTIVPLIHLHEDSCVPATVESVAFSPANSMPLIPGVLPGALPSFASSWWV</sequence>